<evidence type="ECO:0000256" key="7">
    <source>
        <dbReference type="ARBA" id="ARBA00023136"/>
    </source>
</evidence>
<keyword evidence="4 8" id="KW-1003">Cell membrane</keyword>
<dbReference type="InterPro" id="IPR052017">
    <property type="entry name" value="TSUP"/>
</dbReference>
<reference evidence="9 10" key="1">
    <citation type="journal article" date="2016" name="BMC Genomics">
        <title>Combined genomic and structural analyses of a cultured magnetotactic bacterium reveals its niche adaptation to a dynamic environment.</title>
        <authorList>
            <person name="Araujo A.C."/>
            <person name="Morillo V."/>
            <person name="Cypriano J."/>
            <person name="Teixeira L.C."/>
            <person name="Leao P."/>
            <person name="Lyra S."/>
            <person name="Almeida L.G."/>
            <person name="Bazylinski D.A."/>
            <person name="Vasconcellos A.T."/>
            <person name="Abreu F."/>
            <person name="Lins U."/>
        </authorList>
    </citation>
    <scope>NUCLEOTIDE SEQUENCE [LARGE SCALE GENOMIC DNA]</scope>
    <source>
        <strain evidence="9 10">IT-1</strain>
    </source>
</reference>
<evidence type="ECO:0000256" key="5">
    <source>
        <dbReference type="ARBA" id="ARBA00022692"/>
    </source>
</evidence>
<feature type="transmembrane region" description="Helical" evidence="8">
    <location>
        <begin position="96"/>
        <end position="115"/>
    </location>
</feature>
<name>A0A1Y2K2Z8_9PROT</name>
<comment type="caution">
    <text evidence="9">The sequence shown here is derived from an EMBL/GenBank/DDBJ whole genome shotgun (WGS) entry which is preliminary data.</text>
</comment>
<dbReference type="RefSeq" id="WP_158089601.1">
    <property type="nucleotide sequence ID" value="NZ_LVJN01000020.1"/>
</dbReference>
<dbReference type="Proteomes" id="UP000194003">
    <property type="component" value="Unassembled WGS sequence"/>
</dbReference>
<feature type="transmembrane region" description="Helical" evidence="8">
    <location>
        <begin position="43"/>
        <end position="64"/>
    </location>
</feature>
<evidence type="ECO:0000256" key="4">
    <source>
        <dbReference type="ARBA" id="ARBA00022475"/>
    </source>
</evidence>
<evidence type="ECO:0000256" key="8">
    <source>
        <dbReference type="RuleBase" id="RU363041"/>
    </source>
</evidence>
<evidence type="ECO:0000313" key="9">
    <source>
        <dbReference type="EMBL" id="OSM02430.1"/>
    </source>
</evidence>
<dbReference type="GO" id="GO:0005886">
    <property type="term" value="C:plasma membrane"/>
    <property type="evidence" value="ECO:0007669"/>
    <property type="project" value="UniProtKB-SubCell"/>
</dbReference>
<dbReference type="EMBL" id="LVJN01000020">
    <property type="protein sequence ID" value="OSM02430.1"/>
    <property type="molecule type" value="Genomic_DNA"/>
</dbReference>
<evidence type="ECO:0000256" key="3">
    <source>
        <dbReference type="ARBA" id="ARBA00022448"/>
    </source>
</evidence>
<proteinExistence type="inferred from homology"/>
<keyword evidence="5 8" id="KW-0812">Transmembrane</keyword>
<dbReference type="InterPro" id="IPR002781">
    <property type="entry name" value="TM_pro_TauE-like"/>
</dbReference>
<keyword evidence="3" id="KW-0813">Transport</keyword>
<feature type="transmembrane region" description="Helical" evidence="8">
    <location>
        <begin position="193"/>
        <end position="211"/>
    </location>
</feature>
<evidence type="ECO:0000313" key="10">
    <source>
        <dbReference type="Proteomes" id="UP000194003"/>
    </source>
</evidence>
<feature type="transmembrane region" description="Helical" evidence="8">
    <location>
        <begin position="71"/>
        <end position="90"/>
    </location>
</feature>
<dbReference type="AlphaFoldDB" id="A0A1Y2K2Z8"/>
<feature type="transmembrane region" description="Helical" evidence="8">
    <location>
        <begin position="163"/>
        <end position="186"/>
    </location>
</feature>
<comment type="similarity">
    <text evidence="2 8">Belongs to the 4-toluene sulfonate uptake permease (TSUP) (TC 2.A.102) family.</text>
</comment>
<dbReference type="Pfam" id="PF01925">
    <property type="entry name" value="TauE"/>
    <property type="match status" value="1"/>
</dbReference>
<evidence type="ECO:0000256" key="2">
    <source>
        <dbReference type="ARBA" id="ARBA00009142"/>
    </source>
</evidence>
<evidence type="ECO:0000256" key="1">
    <source>
        <dbReference type="ARBA" id="ARBA00004651"/>
    </source>
</evidence>
<keyword evidence="6 8" id="KW-1133">Transmembrane helix</keyword>
<dbReference type="PANTHER" id="PTHR30269:SF32">
    <property type="entry name" value="MEMBRANE TRANSPORTER PROTEIN-RELATED"/>
    <property type="match status" value="1"/>
</dbReference>
<feature type="transmembrane region" description="Helical" evidence="8">
    <location>
        <begin position="223"/>
        <end position="240"/>
    </location>
</feature>
<comment type="subcellular location">
    <subcellularLocation>
        <location evidence="1 8">Cell membrane</location>
        <topology evidence="1 8">Multi-pass membrane protein</topology>
    </subcellularLocation>
</comment>
<sequence>METALLILITFLAAGVIKGATGMGLPIFSLAILALRMPMESAMAIIALPSLVTNLWQALAGGYLRTLLRKLWPFLTLAMIMTWLAIAARGAIDSALLLRLLGVLLCVHALITLTAPHWRVAERYIPWLNPLMGALTGAATGLAGAAIFPSAPYLQAMGLGKEAFVQALALLFGLLAIVMGAALTAHNYMGRELAILSVWAVPPALIGLALGGKIRARLSEQRFRQAVLGMLLILGANLLLRSA</sequence>
<dbReference type="OrthoDB" id="9800873at2"/>
<accession>A0A1Y2K2Z8</accession>
<feature type="transmembrane region" description="Helical" evidence="8">
    <location>
        <begin position="127"/>
        <end position="151"/>
    </location>
</feature>
<evidence type="ECO:0000256" key="6">
    <source>
        <dbReference type="ARBA" id="ARBA00022989"/>
    </source>
</evidence>
<protein>
    <recommendedName>
        <fullName evidence="8">Probable membrane transporter protein</fullName>
    </recommendedName>
</protein>
<dbReference type="STRING" id="1434232.MAIT1_02575"/>
<keyword evidence="7 8" id="KW-0472">Membrane</keyword>
<keyword evidence="10" id="KW-1185">Reference proteome</keyword>
<dbReference type="PANTHER" id="PTHR30269">
    <property type="entry name" value="TRANSMEMBRANE PROTEIN YFCA"/>
    <property type="match status" value="1"/>
</dbReference>
<gene>
    <name evidence="9" type="ORF">MAIT1_02575</name>
</gene>
<organism evidence="9 10">
    <name type="scientific">Magnetofaba australis IT-1</name>
    <dbReference type="NCBI Taxonomy" id="1434232"/>
    <lineage>
        <taxon>Bacteria</taxon>
        <taxon>Pseudomonadati</taxon>
        <taxon>Pseudomonadota</taxon>
        <taxon>Magnetococcia</taxon>
        <taxon>Magnetococcales</taxon>
        <taxon>Magnetococcaceae</taxon>
        <taxon>Magnetofaba</taxon>
    </lineage>
</organism>